<dbReference type="Proteomes" id="UP000248044">
    <property type="component" value="Chromosome"/>
</dbReference>
<dbReference type="Gene3D" id="1.20.120.330">
    <property type="entry name" value="Nucleotidyltransferases domain 2"/>
    <property type="match status" value="1"/>
</dbReference>
<gene>
    <name evidence="1" type="ORF">DFR85_04670</name>
</gene>
<sequence length="46" mass="5552">MSSFLSWKAAWFLHVYGFHEMSLNKETIVNESKIVREKLFEIFKTK</sequence>
<dbReference type="RefSeq" id="WP_110269894.1">
    <property type="nucleotide sequence ID" value="NZ_CP029289.2"/>
</dbReference>
<dbReference type="InterPro" id="IPR010268">
    <property type="entry name" value="PaREP1"/>
</dbReference>
<reference evidence="1 2" key="1">
    <citation type="submission" date="2018-05" db="EMBL/GenBank/DDBJ databases">
        <title>Complete Genome Sequences of Extremely Thermoacidophilic, Metal-Mobilizing Type-Strain Members of the Archaeal Family Sulfolobaceae: Acidianus brierleyi DSM-1651T, Acidianus sulfidivorans DSM-18786T, Metallosphaera hakonensis DSM-7519T, and Metallosphaera prunae DSM-10039T.</title>
        <authorList>
            <person name="Counts J.A."/>
            <person name="Kelly R.M."/>
        </authorList>
    </citation>
    <scope>NUCLEOTIDE SEQUENCE [LARGE SCALE GENOMIC DNA]</scope>
    <source>
        <strain evidence="1 2">DSM 1651</strain>
    </source>
</reference>
<name>A0A2U9IDE8_9CREN</name>
<organism evidence="1 2">
    <name type="scientific">Acidianus brierleyi</name>
    <dbReference type="NCBI Taxonomy" id="41673"/>
    <lineage>
        <taxon>Archaea</taxon>
        <taxon>Thermoproteota</taxon>
        <taxon>Thermoprotei</taxon>
        <taxon>Sulfolobales</taxon>
        <taxon>Sulfolobaceae</taxon>
        <taxon>Acidianus</taxon>
    </lineage>
</organism>
<evidence type="ECO:0000313" key="1">
    <source>
        <dbReference type="EMBL" id="AWR94010.1"/>
    </source>
</evidence>
<keyword evidence="2" id="KW-1185">Reference proteome</keyword>
<dbReference type="Pfam" id="PF05942">
    <property type="entry name" value="PaREP1"/>
    <property type="match status" value="1"/>
</dbReference>
<dbReference type="KEGG" id="abri:DFR85_04670"/>
<dbReference type="GeneID" id="36831424"/>
<dbReference type="OrthoDB" id="44062at2157"/>
<evidence type="ECO:0000313" key="2">
    <source>
        <dbReference type="Proteomes" id="UP000248044"/>
    </source>
</evidence>
<dbReference type="EMBL" id="CP029289">
    <property type="protein sequence ID" value="AWR94010.1"/>
    <property type="molecule type" value="Genomic_DNA"/>
</dbReference>
<dbReference type="AlphaFoldDB" id="A0A2U9IDE8"/>
<proteinExistence type="predicted"/>
<accession>A0A2U9IDE8</accession>
<protein>
    <submittedName>
        <fullName evidence="1">Uncharacterized protein</fullName>
    </submittedName>
</protein>